<keyword evidence="3" id="KW-1185">Reference proteome</keyword>
<accession>A0ABR1KCJ8</accession>
<gene>
    <name evidence="2" type="ORF">IWZ03DRAFT_363114</name>
</gene>
<evidence type="ECO:0000256" key="1">
    <source>
        <dbReference type="SAM" id="Phobius"/>
    </source>
</evidence>
<keyword evidence="1" id="KW-0812">Transmembrane</keyword>
<keyword evidence="1" id="KW-1133">Transmembrane helix</keyword>
<keyword evidence="1" id="KW-0472">Membrane</keyword>
<name>A0ABR1KCJ8_9PEZI</name>
<evidence type="ECO:0000313" key="3">
    <source>
        <dbReference type="Proteomes" id="UP001363622"/>
    </source>
</evidence>
<feature type="transmembrane region" description="Helical" evidence="1">
    <location>
        <begin position="105"/>
        <end position="129"/>
    </location>
</feature>
<sequence length="172" mass="19576">MCSSHFARYGTRKELLSSPSHQTSSVREKIQSGFDQKFLQTSSPSTAAVRSFILDRMLDFQGVAVDIIFWKRIYSLRGEGHVLESTIQAADLLEVSLYRRSTSKVYSISGVFLAIQFAYHIKVFLLAALQSSRKFSSQSFHGSRVEPRGTGIRDFLLTGRSRWVRKQWNCLS</sequence>
<evidence type="ECO:0000313" key="2">
    <source>
        <dbReference type="EMBL" id="KAK7510836.1"/>
    </source>
</evidence>
<reference evidence="2 3" key="1">
    <citation type="submission" date="2024-04" db="EMBL/GenBank/DDBJ databases">
        <title>Phyllosticta paracitricarpa is synonymous to the EU quarantine fungus P. citricarpa based on phylogenomic analyses.</title>
        <authorList>
            <consortium name="Lawrence Berkeley National Laboratory"/>
            <person name="Van Ingen-Buijs V.A."/>
            <person name="Van Westerhoven A.C."/>
            <person name="Haridas S."/>
            <person name="Skiadas P."/>
            <person name="Martin F."/>
            <person name="Groenewald J.Z."/>
            <person name="Crous P.W."/>
            <person name="Seidl M.F."/>
        </authorList>
    </citation>
    <scope>NUCLEOTIDE SEQUENCE [LARGE SCALE GENOMIC DNA]</scope>
    <source>
        <strain evidence="2 3">CBS 123371</strain>
    </source>
</reference>
<protein>
    <submittedName>
        <fullName evidence="2">Uncharacterized protein</fullName>
    </submittedName>
</protein>
<organism evidence="2 3">
    <name type="scientific">Phyllosticta citriasiana</name>
    <dbReference type="NCBI Taxonomy" id="595635"/>
    <lineage>
        <taxon>Eukaryota</taxon>
        <taxon>Fungi</taxon>
        <taxon>Dikarya</taxon>
        <taxon>Ascomycota</taxon>
        <taxon>Pezizomycotina</taxon>
        <taxon>Dothideomycetes</taxon>
        <taxon>Dothideomycetes incertae sedis</taxon>
        <taxon>Botryosphaeriales</taxon>
        <taxon>Phyllostictaceae</taxon>
        <taxon>Phyllosticta</taxon>
    </lineage>
</organism>
<dbReference type="Proteomes" id="UP001363622">
    <property type="component" value="Unassembled WGS sequence"/>
</dbReference>
<proteinExistence type="predicted"/>
<dbReference type="EMBL" id="JBBPHU010000013">
    <property type="protein sequence ID" value="KAK7510836.1"/>
    <property type="molecule type" value="Genomic_DNA"/>
</dbReference>
<comment type="caution">
    <text evidence="2">The sequence shown here is derived from an EMBL/GenBank/DDBJ whole genome shotgun (WGS) entry which is preliminary data.</text>
</comment>